<comment type="catalytic activity">
    <reaction evidence="1">
        <text>Random hydrolysis of (1-&gt;4)-beta-D-mannosidic linkages in mannans, galactomannans and glucomannans.</text>
        <dbReference type="EC" id="3.2.1.78"/>
    </reaction>
</comment>
<evidence type="ECO:0000256" key="2">
    <source>
        <dbReference type="ARBA" id="ARBA00005641"/>
    </source>
</evidence>
<dbReference type="Proteomes" id="UP001163823">
    <property type="component" value="Chromosome 8"/>
</dbReference>
<keyword evidence="6" id="KW-0732">Signal</keyword>
<evidence type="ECO:0000256" key="3">
    <source>
        <dbReference type="ARBA" id="ARBA00012706"/>
    </source>
</evidence>
<dbReference type="KEGG" id="qsa:O6P43_018597"/>
<dbReference type="AlphaFoldDB" id="A0AAD7LGJ7"/>
<dbReference type="Gene3D" id="3.20.20.80">
    <property type="entry name" value="Glycosidases"/>
    <property type="match status" value="1"/>
</dbReference>
<gene>
    <name evidence="8" type="ORF">O6P43_018597</name>
</gene>
<evidence type="ECO:0000259" key="7">
    <source>
        <dbReference type="Pfam" id="PF26410"/>
    </source>
</evidence>
<dbReference type="EC" id="3.2.1.78" evidence="3"/>
<dbReference type="GO" id="GO:0000272">
    <property type="term" value="P:polysaccharide catabolic process"/>
    <property type="evidence" value="ECO:0007669"/>
    <property type="project" value="InterPro"/>
</dbReference>
<dbReference type="InterPro" id="IPR045053">
    <property type="entry name" value="MAN-like"/>
</dbReference>
<keyword evidence="5" id="KW-0326">Glycosidase</keyword>
<dbReference type="PANTHER" id="PTHR31451">
    <property type="match status" value="1"/>
</dbReference>
<name>A0AAD7LGJ7_QUISA</name>
<protein>
    <recommendedName>
        <fullName evidence="3">mannan endo-1,4-beta-mannosidase</fullName>
        <ecNumber evidence="3">3.2.1.78</ecNumber>
    </recommendedName>
</protein>
<comment type="similarity">
    <text evidence="2">Belongs to the glycosyl hydrolase 5 (cellulase A) family.</text>
</comment>
<dbReference type="PANTHER" id="PTHR31451:SF60">
    <property type="entry name" value="MANNAN ENDO-1,4-BETA-MANNOSIDASE 1"/>
    <property type="match status" value="1"/>
</dbReference>
<dbReference type="SUPFAM" id="SSF51445">
    <property type="entry name" value="(Trans)glycosidases"/>
    <property type="match status" value="1"/>
</dbReference>
<dbReference type="InterPro" id="IPR001547">
    <property type="entry name" value="Glyco_hydro_5"/>
</dbReference>
<dbReference type="Pfam" id="PF26410">
    <property type="entry name" value="GH5_mannosidase"/>
    <property type="match status" value="1"/>
</dbReference>
<evidence type="ECO:0000256" key="4">
    <source>
        <dbReference type="ARBA" id="ARBA00022801"/>
    </source>
</evidence>
<feature type="domain" description="Glycoside hydrolase family 5" evidence="7">
    <location>
        <begin position="29"/>
        <end position="338"/>
    </location>
</feature>
<keyword evidence="9" id="KW-1185">Reference proteome</keyword>
<organism evidence="8 9">
    <name type="scientific">Quillaja saponaria</name>
    <name type="common">Soap bark tree</name>
    <dbReference type="NCBI Taxonomy" id="32244"/>
    <lineage>
        <taxon>Eukaryota</taxon>
        <taxon>Viridiplantae</taxon>
        <taxon>Streptophyta</taxon>
        <taxon>Embryophyta</taxon>
        <taxon>Tracheophyta</taxon>
        <taxon>Spermatophyta</taxon>
        <taxon>Magnoliopsida</taxon>
        <taxon>eudicotyledons</taxon>
        <taxon>Gunneridae</taxon>
        <taxon>Pentapetalae</taxon>
        <taxon>rosids</taxon>
        <taxon>fabids</taxon>
        <taxon>Fabales</taxon>
        <taxon>Quillajaceae</taxon>
        <taxon>Quillaja</taxon>
    </lineage>
</organism>
<keyword evidence="4" id="KW-0378">Hydrolase</keyword>
<evidence type="ECO:0000256" key="5">
    <source>
        <dbReference type="ARBA" id="ARBA00023295"/>
    </source>
</evidence>
<dbReference type="EMBL" id="JARAOO010000008">
    <property type="protein sequence ID" value="KAJ7957771.1"/>
    <property type="molecule type" value="Genomic_DNA"/>
</dbReference>
<accession>A0AAD7LGJ7</accession>
<dbReference type="InterPro" id="IPR017853">
    <property type="entry name" value="GH"/>
</dbReference>
<reference evidence="8" key="1">
    <citation type="journal article" date="2023" name="Science">
        <title>Elucidation of the pathway for biosynthesis of saponin adjuvants from the soapbark tree.</title>
        <authorList>
            <person name="Reed J."/>
            <person name="Orme A."/>
            <person name="El-Demerdash A."/>
            <person name="Owen C."/>
            <person name="Martin L.B.B."/>
            <person name="Misra R.C."/>
            <person name="Kikuchi S."/>
            <person name="Rejzek M."/>
            <person name="Martin A.C."/>
            <person name="Harkess A."/>
            <person name="Leebens-Mack J."/>
            <person name="Louveau T."/>
            <person name="Stephenson M.J."/>
            <person name="Osbourn A."/>
        </authorList>
    </citation>
    <scope>NUCLEOTIDE SEQUENCE</scope>
    <source>
        <strain evidence="8">S10</strain>
    </source>
</reference>
<comment type="caution">
    <text evidence="8">The sequence shown here is derived from an EMBL/GenBank/DDBJ whole genome shotgun (WGS) entry which is preliminary data.</text>
</comment>
<dbReference type="GO" id="GO:0016985">
    <property type="term" value="F:mannan endo-1,4-beta-mannosidase activity"/>
    <property type="evidence" value="ECO:0007669"/>
    <property type="project" value="UniProtKB-EC"/>
</dbReference>
<evidence type="ECO:0000256" key="6">
    <source>
        <dbReference type="SAM" id="SignalP"/>
    </source>
</evidence>
<evidence type="ECO:0000256" key="1">
    <source>
        <dbReference type="ARBA" id="ARBA00001678"/>
    </source>
</evidence>
<feature type="chain" id="PRO_5041922445" description="mannan endo-1,4-beta-mannosidase" evidence="6">
    <location>
        <begin position="19"/>
        <end position="410"/>
    </location>
</feature>
<feature type="signal peptide" evidence="6">
    <location>
        <begin position="1"/>
        <end position="18"/>
    </location>
</feature>
<sequence>MKHLVVIFLVLFVIQKQGILIKVEADDGFVKTSGVQFTLNGSPFYANGFNAYWLMYLASQPSERDKVSSAFQQAADHGLKMARTMAFKDGGDNPLQYSPGSYNEQMFQGLDFVISEARKHGVKLVLSLVNNYENLGGRKQYVEWARSQGQAISSDDGFYTNPVVKGYYKNHIKTVLTRRNTLTGIAYKDDPTIMSWELINEPRCPSDLSGRTIQAWITEMASYLKSIDGNHLLEEQISLQITKSPGIDFATVHSYPDQMLPGSSFETLLSFLNRWIDNHIQDTQNTIKKPVMFAEFGLNMKKFGFTPSQRDQFYNTVYSKIYSSASGGGVAAGGLFWQLLSEGMDSFRDGYEVILSETSSTVNLISEEAKKLIRVRKMYARLRNIGKLKKAREIRRAPWSASNNVNTTGN</sequence>
<evidence type="ECO:0000313" key="9">
    <source>
        <dbReference type="Proteomes" id="UP001163823"/>
    </source>
</evidence>
<evidence type="ECO:0000313" key="8">
    <source>
        <dbReference type="EMBL" id="KAJ7957771.1"/>
    </source>
</evidence>
<proteinExistence type="inferred from homology"/>